<feature type="transmembrane region" description="Helical" evidence="12">
    <location>
        <begin position="156"/>
        <end position="174"/>
    </location>
</feature>
<evidence type="ECO:0000256" key="2">
    <source>
        <dbReference type="ARBA" id="ARBA00007577"/>
    </source>
</evidence>
<reference evidence="16" key="1">
    <citation type="journal article" date="2018" name="Nat. Microbiol.">
        <title>Leveraging single-cell genomics to expand the fungal tree of life.</title>
        <authorList>
            <person name="Ahrendt S.R."/>
            <person name="Quandt C.A."/>
            <person name="Ciobanu D."/>
            <person name="Clum A."/>
            <person name="Salamov A."/>
            <person name="Andreopoulos B."/>
            <person name="Cheng J.F."/>
            <person name="Woyke T."/>
            <person name="Pelin A."/>
            <person name="Henrissat B."/>
            <person name="Reynolds N.K."/>
            <person name="Benny G.L."/>
            <person name="Smith M.E."/>
            <person name="James T.Y."/>
            <person name="Grigoriev I.V."/>
        </authorList>
    </citation>
    <scope>NUCLEOTIDE SEQUENCE [LARGE SCALE GENOMIC DNA]</scope>
    <source>
        <strain evidence="16">CSF55</strain>
    </source>
</reference>
<feature type="domain" description="ABC transmembrane type-1" evidence="14">
    <location>
        <begin position="654"/>
        <end position="941"/>
    </location>
</feature>
<dbReference type="InterPro" id="IPR039421">
    <property type="entry name" value="Type_1_exporter"/>
</dbReference>
<proteinExistence type="inferred from homology"/>
<dbReference type="CDD" id="cd18578">
    <property type="entry name" value="ABC_6TM_Pgp_ABCB1_D2_like"/>
    <property type="match status" value="1"/>
</dbReference>
<keyword evidence="6" id="KW-0547">Nucleotide-binding</keyword>
<feature type="domain" description="ABC transporter" evidence="13">
    <location>
        <begin position="356"/>
        <end position="592"/>
    </location>
</feature>
<evidence type="ECO:0000256" key="9">
    <source>
        <dbReference type="ARBA" id="ARBA00022989"/>
    </source>
</evidence>
<evidence type="ECO:0000256" key="6">
    <source>
        <dbReference type="ARBA" id="ARBA00022741"/>
    </source>
</evidence>
<feature type="transmembrane region" description="Helical" evidence="12">
    <location>
        <begin position="773"/>
        <end position="792"/>
    </location>
</feature>
<name>A0A4P9YRW6_ROZAC</name>
<keyword evidence="10 12" id="KW-0472">Membrane</keyword>
<protein>
    <submittedName>
        <fullName evidence="15">Multidrug resistance protein 1</fullName>
    </submittedName>
</protein>
<dbReference type="InterPro" id="IPR027417">
    <property type="entry name" value="P-loop_NTPase"/>
</dbReference>
<comment type="subcellular location">
    <subcellularLocation>
        <location evidence="1">Membrane</location>
        <topology evidence="1">Multi-pass membrane protein</topology>
    </subcellularLocation>
</comment>
<feature type="transmembrane region" description="Helical" evidence="12">
    <location>
        <begin position="39"/>
        <end position="57"/>
    </location>
</feature>
<evidence type="ECO:0000256" key="3">
    <source>
        <dbReference type="ARBA" id="ARBA00022448"/>
    </source>
</evidence>
<feature type="transmembrane region" description="Helical" evidence="12">
    <location>
        <begin position="180"/>
        <end position="199"/>
    </location>
</feature>
<evidence type="ECO:0000313" key="16">
    <source>
        <dbReference type="Proteomes" id="UP000281549"/>
    </source>
</evidence>
<feature type="transmembrane region" description="Helical" evidence="12">
    <location>
        <begin position="294"/>
        <end position="315"/>
    </location>
</feature>
<evidence type="ECO:0000256" key="10">
    <source>
        <dbReference type="ARBA" id="ARBA00023136"/>
    </source>
</evidence>
<dbReference type="GO" id="GO:0090374">
    <property type="term" value="P:oligopeptide export from mitochondrion"/>
    <property type="evidence" value="ECO:0007669"/>
    <property type="project" value="TreeGrafter"/>
</dbReference>
<dbReference type="EMBL" id="ML004953">
    <property type="protein sequence ID" value="RKP21460.1"/>
    <property type="molecule type" value="Genomic_DNA"/>
</dbReference>
<sequence>MAENQQQRDEESNTPQTKDNIPKIGYFELYRYASSFEKTMILVGSSLPIMTKLFGGIIKVFGTYEMTRNKDQFNNDVIVYCIYFVILGGASFVVSYLSMAVFMYTGERQVRRIREKYFSSLLQQEVGWFDKQNSGELASRLSGDLQLIQDGISEKVSIVLASMATFVGGFIVAFTEGWQLTLILCCVLPLMGLTGAIMAKFLSKATTNTQDAFGKASALAEEVFSAIRTVTSFNGQTSEVKRYDACLNEALKHKTKQANIQGVGVGFITLFLFSTYSLAFWYGSQLIEKGEYDGGKFITVFFAFMMGAFSIGNVAPNFGAFGSAQGAAYRIFQVLERKPLIEKKKGKDLEQIKGEIEFRNVKFNYPTRPEVSILKGVNLKIKPGQTVALVGSSGSGKSTMVQLVQRFYDPMEGQILIDGQDLRDVNLESFRRHVGIVSQEPILFRNSIKNNIGLGKMNSSTKEIEEAALQANALDFINKLPKGFDTLVGERGSLMSGGQKQRIAIARALIKNPSILLLDEATSALDSVSEKVVQSALDGASKGRTTLVVAHRLSTIKNADLIVVMQQGEIIETGTHEELINKKGKYYELVEAQSLQQGDQVATEAEEIMHLKEEEETRQSLIKQKEEEKVKVENKKGDIWRVYKMALSEWHLLLVGLLGSMVLGSIMPLFGFVFAEILTVFFSSDMVKLRKDADFWSLMFLLIAIASFLANYFKMALFDIAGNRLTLRIRSMSFKAMLSQNIGWFDEDKHATGILTSKLSTEAESIQGLTGSFLGTILQLVATIVIGFIIAFSNSWQLTLVILSCLPLVSLGGYLQVRVLKGFDSKAKAMYEDASQVATEALENIRTVISLSREGYFEHEYQSGLQVPYKVGVTRAFTSSLGHGFAQSIQFFAYTLAYYYGSRLMIDGTIDFSNFNKVVNAVMFTAASLGQIGSFAPNASKAKIAAADIFEIIDRKPSIDNSGTTNLDNPQGTAEVNNVIFKYPTRPDQIILNGINLSVKQGQTVALVGASGCGKSTIIQLLERFYDPLAGSVSVDGNDLKSLNLSSLRTCISLVSQEPLLFARTLRENISYGKQDASIEEIKDAAKAANIADFIESLPDKYETQAGEKGTQLSGGQKQRIAIARALIRHPKLLLLDEATSALDTESEKVVQEALDNASKCRTTIVIAHRLSTIQNADVIYVFKDGLILEKGTHSQLLANKSLYYELVQQQSLK</sequence>
<feature type="transmembrane region" description="Helical" evidence="12">
    <location>
        <begin position="262"/>
        <end position="282"/>
    </location>
</feature>
<dbReference type="Pfam" id="PF00005">
    <property type="entry name" value="ABC_tran"/>
    <property type="match status" value="2"/>
</dbReference>
<dbReference type="FunFam" id="3.40.50.300:FF:000479">
    <property type="entry name" value="Multidrug resistance protein 1A"/>
    <property type="match status" value="1"/>
</dbReference>
<gene>
    <name evidence="15" type="ORF">ROZALSC1DRAFT_27143</name>
</gene>
<dbReference type="GO" id="GO:0016887">
    <property type="term" value="F:ATP hydrolysis activity"/>
    <property type="evidence" value="ECO:0007669"/>
    <property type="project" value="InterPro"/>
</dbReference>
<dbReference type="SUPFAM" id="SSF90123">
    <property type="entry name" value="ABC transporter transmembrane region"/>
    <property type="match status" value="2"/>
</dbReference>
<keyword evidence="3" id="KW-0813">Transport</keyword>
<keyword evidence="5" id="KW-0677">Repeat</keyword>
<feature type="transmembrane region" description="Helical" evidence="12">
    <location>
        <begin position="77"/>
        <end position="104"/>
    </location>
</feature>
<dbReference type="CDD" id="cd18577">
    <property type="entry name" value="ABC_6TM_Pgp_ABCB1_D1_like"/>
    <property type="match status" value="1"/>
</dbReference>
<keyword evidence="11" id="KW-0325">Glycoprotein</keyword>
<dbReference type="FunFam" id="1.20.1560.10:FF:000018">
    <property type="entry name" value="ATP-binding cassette subfamily B member 11"/>
    <property type="match status" value="1"/>
</dbReference>
<dbReference type="InterPro" id="IPR036640">
    <property type="entry name" value="ABC1_TM_sf"/>
</dbReference>
<dbReference type="InterPro" id="IPR003593">
    <property type="entry name" value="AAA+_ATPase"/>
</dbReference>
<feature type="transmembrane region" description="Helical" evidence="12">
    <location>
        <begin position="695"/>
        <end position="713"/>
    </location>
</feature>
<dbReference type="InterPro" id="IPR017871">
    <property type="entry name" value="ABC_transporter-like_CS"/>
</dbReference>
<evidence type="ECO:0000259" key="14">
    <source>
        <dbReference type="PROSITE" id="PS50929"/>
    </source>
</evidence>
<dbReference type="FunFam" id="1.20.1560.10:FF:000009">
    <property type="entry name" value="ABC transporter B family member 1"/>
    <property type="match status" value="1"/>
</dbReference>
<dbReference type="Proteomes" id="UP000281549">
    <property type="component" value="Unassembled WGS sequence"/>
</dbReference>
<dbReference type="FunFam" id="3.40.50.300:FF:000205">
    <property type="entry name" value="ABC transporter B family member 4"/>
    <property type="match status" value="1"/>
</dbReference>
<comment type="similarity">
    <text evidence="2">Belongs to the ABC transporter superfamily. ABCB family. Multidrug resistance exporter (TC 3.A.1.201) subfamily.</text>
</comment>
<evidence type="ECO:0000256" key="1">
    <source>
        <dbReference type="ARBA" id="ARBA00004141"/>
    </source>
</evidence>
<evidence type="ECO:0000256" key="8">
    <source>
        <dbReference type="ARBA" id="ARBA00022967"/>
    </source>
</evidence>
<dbReference type="PROSITE" id="PS50929">
    <property type="entry name" value="ABC_TM1F"/>
    <property type="match status" value="2"/>
</dbReference>
<feature type="domain" description="ABC transporter" evidence="13">
    <location>
        <begin position="974"/>
        <end position="1210"/>
    </location>
</feature>
<keyword evidence="9 12" id="KW-1133">Transmembrane helix</keyword>
<dbReference type="Gene3D" id="1.20.1560.10">
    <property type="entry name" value="ABC transporter type 1, transmembrane domain"/>
    <property type="match status" value="1"/>
</dbReference>
<keyword evidence="4 12" id="KW-0812">Transmembrane</keyword>
<dbReference type="PANTHER" id="PTHR43394">
    <property type="entry name" value="ATP-DEPENDENT PERMEASE MDL1, MITOCHONDRIAL"/>
    <property type="match status" value="1"/>
</dbReference>
<dbReference type="SUPFAM" id="SSF52540">
    <property type="entry name" value="P-loop containing nucleoside triphosphate hydrolases"/>
    <property type="match status" value="2"/>
</dbReference>
<dbReference type="Pfam" id="PF00664">
    <property type="entry name" value="ABC_membrane"/>
    <property type="match status" value="2"/>
</dbReference>
<dbReference type="Gene3D" id="3.40.50.300">
    <property type="entry name" value="P-loop containing nucleotide triphosphate hydrolases"/>
    <property type="match status" value="2"/>
</dbReference>
<dbReference type="GO" id="GO:0015421">
    <property type="term" value="F:ABC-type oligopeptide transporter activity"/>
    <property type="evidence" value="ECO:0007669"/>
    <property type="project" value="TreeGrafter"/>
</dbReference>
<dbReference type="CDD" id="cd03249">
    <property type="entry name" value="ABC_MTABC3_MDL1_MDL2"/>
    <property type="match status" value="2"/>
</dbReference>
<dbReference type="PROSITE" id="PS00211">
    <property type="entry name" value="ABC_TRANSPORTER_1"/>
    <property type="match status" value="2"/>
</dbReference>
<feature type="transmembrane region" description="Helical" evidence="12">
    <location>
        <begin position="798"/>
        <end position="817"/>
    </location>
</feature>
<dbReference type="InterPro" id="IPR011527">
    <property type="entry name" value="ABC1_TM_dom"/>
</dbReference>
<dbReference type="GO" id="GO:0005524">
    <property type="term" value="F:ATP binding"/>
    <property type="evidence" value="ECO:0007669"/>
    <property type="project" value="UniProtKB-KW"/>
</dbReference>
<dbReference type="PANTHER" id="PTHR43394:SF27">
    <property type="entry name" value="ATP-DEPENDENT TRANSLOCASE ABCB1-LIKE"/>
    <property type="match status" value="1"/>
</dbReference>
<accession>A0A4P9YRW6</accession>
<evidence type="ECO:0000256" key="5">
    <source>
        <dbReference type="ARBA" id="ARBA00022737"/>
    </source>
</evidence>
<organism evidence="15 16">
    <name type="scientific">Rozella allomycis (strain CSF55)</name>
    <dbReference type="NCBI Taxonomy" id="988480"/>
    <lineage>
        <taxon>Eukaryota</taxon>
        <taxon>Fungi</taxon>
        <taxon>Fungi incertae sedis</taxon>
        <taxon>Cryptomycota</taxon>
        <taxon>Cryptomycota incertae sedis</taxon>
        <taxon>Rozella</taxon>
    </lineage>
</organism>
<evidence type="ECO:0000256" key="7">
    <source>
        <dbReference type="ARBA" id="ARBA00022840"/>
    </source>
</evidence>
<dbReference type="PROSITE" id="PS50893">
    <property type="entry name" value="ABC_TRANSPORTER_2"/>
    <property type="match status" value="2"/>
</dbReference>
<dbReference type="AlphaFoldDB" id="A0A4P9YRW6"/>
<evidence type="ECO:0000256" key="12">
    <source>
        <dbReference type="SAM" id="Phobius"/>
    </source>
</evidence>
<evidence type="ECO:0000259" key="13">
    <source>
        <dbReference type="PROSITE" id="PS50893"/>
    </source>
</evidence>
<keyword evidence="8" id="KW-1278">Translocase</keyword>
<dbReference type="InterPro" id="IPR003439">
    <property type="entry name" value="ABC_transporter-like_ATP-bd"/>
</dbReference>
<evidence type="ECO:0000256" key="4">
    <source>
        <dbReference type="ARBA" id="ARBA00022692"/>
    </source>
</evidence>
<dbReference type="GO" id="GO:0005743">
    <property type="term" value="C:mitochondrial inner membrane"/>
    <property type="evidence" value="ECO:0007669"/>
    <property type="project" value="TreeGrafter"/>
</dbReference>
<evidence type="ECO:0000256" key="11">
    <source>
        <dbReference type="ARBA" id="ARBA00023180"/>
    </source>
</evidence>
<dbReference type="SMART" id="SM00382">
    <property type="entry name" value="AAA"/>
    <property type="match status" value="2"/>
</dbReference>
<keyword evidence="7" id="KW-0067">ATP-binding</keyword>
<feature type="domain" description="ABC transmembrane type-1" evidence="14">
    <location>
        <begin position="40"/>
        <end position="323"/>
    </location>
</feature>
<evidence type="ECO:0000313" key="15">
    <source>
        <dbReference type="EMBL" id="RKP21460.1"/>
    </source>
</evidence>
<feature type="transmembrane region" description="Helical" evidence="12">
    <location>
        <begin position="650"/>
        <end position="675"/>
    </location>
</feature>